<feature type="transmembrane region" description="Helical" evidence="1">
    <location>
        <begin position="60"/>
        <end position="85"/>
    </location>
</feature>
<sequence length="94" mass="10765">MSIPDLINGVFELSGALFIFISINKLYHQKLVRGVSFVHVGFFAVWGIWNIYYYPHLGQWLSFVGGLFVSVTNIVYTIMLIYYSLMEDMDGETG</sequence>
<evidence type="ECO:0008006" key="3">
    <source>
        <dbReference type="Google" id="ProtNLM"/>
    </source>
</evidence>
<proteinExistence type="predicted"/>
<reference evidence="2" key="1">
    <citation type="submission" date="2020-03" db="EMBL/GenBank/DDBJ databases">
        <title>The deep terrestrial virosphere.</title>
        <authorList>
            <person name="Holmfeldt K."/>
            <person name="Nilsson E."/>
            <person name="Simone D."/>
            <person name="Lopez-Fernandez M."/>
            <person name="Wu X."/>
            <person name="de Brujin I."/>
            <person name="Lundin D."/>
            <person name="Andersson A."/>
            <person name="Bertilsson S."/>
            <person name="Dopson M."/>
        </authorList>
    </citation>
    <scope>NUCLEOTIDE SEQUENCE</scope>
    <source>
        <strain evidence="2">MM171B03052</strain>
    </source>
</reference>
<evidence type="ECO:0000256" key="1">
    <source>
        <dbReference type="SAM" id="Phobius"/>
    </source>
</evidence>
<evidence type="ECO:0000313" key="2">
    <source>
        <dbReference type="EMBL" id="QJH93139.1"/>
    </source>
</evidence>
<dbReference type="EMBL" id="MT143949">
    <property type="protein sequence ID" value="QJH93139.1"/>
    <property type="molecule type" value="Genomic_DNA"/>
</dbReference>
<keyword evidence="1" id="KW-0472">Membrane</keyword>
<gene>
    <name evidence="2" type="ORF">MM171B03052_0008</name>
</gene>
<accession>A0A6M3X649</accession>
<organism evidence="2">
    <name type="scientific">viral metagenome</name>
    <dbReference type="NCBI Taxonomy" id="1070528"/>
    <lineage>
        <taxon>unclassified sequences</taxon>
        <taxon>metagenomes</taxon>
        <taxon>organismal metagenomes</taxon>
    </lineage>
</organism>
<protein>
    <recommendedName>
        <fullName evidence="3">MtN3 and saliva related transmembrane protein</fullName>
    </recommendedName>
</protein>
<feature type="transmembrane region" description="Helical" evidence="1">
    <location>
        <begin position="35"/>
        <end position="54"/>
    </location>
</feature>
<dbReference type="AlphaFoldDB" id="A0A6M3X649"/>
<keyword evidence="1" id="KW-0812">Transmembrane</keyword>
<keyword evidence="1" id="KW-1133">Transmembrane helix</keyword>
<feature type="transmembrane region" description="Helical" evidence="1">
    <location>
        <begin position="6"/>
        <end position="23"/>
    </location>
</feature>
<name>A0A6M3X649_9ZZZZ</name>